<protein>
    <recommendedName>
        <fullName evidence="6">Mitochondrial fission regulator</fullName>
    </recommendedName>
</protein>
<dbReference type="AlphaFoldDB" id="A0A9N7UBG7"/>
<evidence type="ECO:0000256" key="1">
    <source>
        <dbReference type="ARBA" id="ARBA00004173"/>
    </source>
</evidence>
<dbReference type="GO" id="GO:0005739">
    <property type="term" value="C:mitochondrion"/>
    <property type="evidence" value="ECO:0007669"/>
    <property type="project" value="UniProtKB-SubCell"/>
</dbReference>
<feature type="compositionally biased region" description="Pro residues" evidence="7">
    <location>
        <begin position="172"/>
        <end position="190"/>
    </location>
</feature>
<dbReference type="PANTHER" id="PTHR14215:SF1">
    <property type="entry name" value="MITOCHONDRIAL FISSION REGULATOR 1"/>
    <property type="match status" value="1"/>
</dbReference>
<organism evidence="8 9">
    <name type="scientific">Pleuronectes platessa</name>
    <name type="common">European plaice</name>
    <dbReference type="NCBI Taxonomy" id="8262"/>
    <lineage>
        <taxon>Eukaryota</taxon>
        <taxon>Metazoa</taxon>
        <taxon>Chordata</taxon>
        <taxon>Craniata</taxon>
        <taxon>Vertebrata</taxon>
        <taxon>Euteleostomi</taxon>
        <taxon>Actinopterygii</taxon>
        <taxon>Neopterygii</taxon>
        <taxon>Teleostei</taxon>
        <taxon>Neoteleostei</taxon>
        <taxon>Acanthomorphata</taxon>
        <taxon>Carangaria</taxon>
        <taxon>Pleuronectiformes</taxon>
        <taxon>Pleuronectoidei</taxon>
        <taxon>Pleuronectidae</taxon>
        <taxon>Pleuronectes</taxon>
    </lineage>
</organism>
<comment type="caution">
    <text evidence="8">The sequence shown here is derived from an EMBL/GenBank/DDBJ whole genome shotgun (WGS) entry which is preliminary data.</text>
</comment>
<evidence type="ECO:0000256" key="6">
    <source>
        <dbReference type="RuleBase" id="RU369053"/>
    </source>
</evidence>
<dbReference type="InterPro" id="IPR007972">
    <property type="entry name" value="Mtfr1"/>
</dbReference>
<keyword evidence="4 6" id="KW-0496">Mitochondrion</keyword>
<dbReference type="EMBL" id="CADEAL010000979">
    <property type="protein sequence ID" value="CAB1427567.1"/>
    <property type="molecule type" value="Genomic_DNA"/>
</dbReference>
<keyword evidence="9" id="KW-1185">Reference proteome</keyword>
<feature type="compositionally biased region" description="Polar residues" evidence="7">
    <location>
        <begin position="246"/>
        <end position="257"/>
    </location>
</feature>
<comment type="function">
    <text evidence="5">May play a role in mitochondrial aerobic respiration. May also regulate mitochondrial organization and fission.</text>
</comment>
<sequence>MSKENERIEVDLASGSAKPYGSSRSIVRRIASNLPLQPCPRVHFQLHPYAENSGVLRRQNCQVASLADVSWIDQDEDEEEEGEEEDEDYLGRPRSGIPPGFVFRAQRPHPGRRPLNRRRSLPSLHQGAPDPQGPSKVNDEAIQKIGALETELAKLRIQIAQIVLAQEKSTQPGPPMPPPAPSGTLPPPSPASSSSTTTSPTTFEPPADIFSHRLDKRAQREEDRRGDDFGVEVGRYPQHAGYPEGHQQSQVAISQKSSIRRRW</sequence>
<evidence type="ECO:0000256" key="2">
    <source>
        <dbReference type="ARBA" id="ARBA00005807"/>
    </source>
</evidence>
<feature type="compositionally biased region" description="Basic residues" evidence="7">
    <location>
        <begin position="106"/>
        <end position="120"/>
    </location>
</feature>
<feature type="compositionally biased region" description="Low complexity" evidence="7">
    <location>
        <begin position="191"/>
        <end position="206"/>
    </location>
</feature>
<feature type="compositionally biased region" description="Acidic residues" evidence="7">
    <location>
        <begin position="73"/>
        <end position="88"/>
    </location>
</feature>
<evidence type="ECO:0000313" key="8">
    <source>
        <dbReference type="EMBL" id="CAB1427567.1"/>
    </source>
</evidence>
<feature type="region of interest" description="Disordered" evidence="7">
    <location>
        <begin position="72"/>
        <end position="141"/>
    </location>
</feature>
<comment type="similarity">
    <text evidence="2 6">Belongs to the MTFR1 family.</text>
</comment>
<feature type="compositionally biased region" description="Basic and acidic residues" evidence="7">
    <location>
        <begin position="210"/>
        <end position="228"/>
    </location>
</feature>
<comment type="function">
    <text evidence="6">Plays a role in mitochondrial aerobic respiration. Regulates mitochondrial organization and fission.</text>
</comment>
<name>A0A9N7UBG7_PLEPL</name>
<proteinExistence type="inferred from homology"/>
<dbReference type="GO" id="GO:0009060">
    <property type="term" value="P:aerobic respiration"/>
    <property type="evidence" value="ECO:0007669"/>
    <property type="project" value="UniProtKB-UniRule"/>
</dbReference>
<feature type="region of interest" description="Disordered" evidence="7">
    <location>
        <begin position="166"/>
        <end position="263"/>
    </location>
</feature>
<evidence type="ECO:0000256" key="7">
    <source>
        <dbReference type="SAM" id="MobiDB-lite"/>
    </source>
</evidence>
<evidence type="ECO:0000256" key="4">
    <source>
        <dbReference type="ARBA" id="ARBA00023128"/>
    </source>
</evidence>
<evidence type="ECO:0000256" key="5">
    <source>
        <dbReference type="ARBA" id="ARBA00037378"/>
    </source>
</evidence>
<keyword evidence="3" id="KW-0809">Transit peptide</keyword>
<evidence type="ECO:0000256" key="3">
    <source>
        <dbReference type="ARBA" id="ARBA00022946"/>
    </source>
</evidence>
<dbReference type="Pfam" id="PF05308">
    <property type="entry name" value="Mito_fiss_reg"/>
    <property type="match status" value="1"/>
</dbReference>
<evidence type="ECO:0000313" key="9">
    <source>
        <dbReference type="Proteomes" id="UP001153269"/>
    </source>
</evidence>
<accession>A0A9N7UBG7</accession>
<dbReference type="Proteomes" id="UP001153269">
    <property type="component" value="Unassembled WGS sequence"/>
</dbReference>
<comment type="subcellular location">
    <subcellularLocation>
        <location evidence="1 6">Mitochondrion</location>
    </subcellularLocation>
</comment>
<dbReference type="PANTHER" id="PTHR14215">
    <property type="entry name" value="PROTEIN OF UNKNOWN FUNCTION DUF729"/>
    <property type="match status" value="1"/>
</dbReference>
<reference evidence="8" key="1">
    <citation type="submission" date="2020-03" db="EMBL/GenBank/DDBJ databases">
        <authorList>
            <person name="Weist P."/>
        </authorList>
    </citation>
    <scope>NUCLEOTIDE SEQUENCE</scope>
</reference>
<dbReference type="GO" id="GO:0000266">
    <property type="term" value="P:mitochondrial fission"/>
    <property type="evidence" value="ECO:0007669"/>
    <property type="project" value="UniProtKB-UniRule"/>
</dbReference>
<gene>
    <name evidence="8" type="ORF">PLEPLA_LOCUS15507</name>
</gene>